<name>A0A2D0KT99_9GAMM</name>
<protein>
    <submittedName>
        <fullName evidence="2">Antitoxin</fullName>
    </submittedName>
</protein>
<feature type="region of interest" description="Disordered" evidence="1">
    <location>
        <begin position="33"/>
        <end position="57"/>
    </location>
</feature>
<evidence type="ECO:0000256" key="1">
    <source>
        <dbReference type="SAM" id="MobiDB-lite"/>
    </source>
</evidence>
<dbReference type="AlphaFoldDB" id="A0A2D0KT99"/>
<sequence length="57" mass="6843">MLAKVAEGKVLRLICESNKLRYQNKAHWDSWFDDENPTPDFMVDRSQPDEQNREEFN</sequence>
<feature type="compositionally biased region" description="Basic and acidic residues" evidence="1">
    <location>
        <begin position="42"/>
        <end position="57"/>
    </location>
</feature>
<dbReference type="EMBL" id="NJAJ01000008">
    <property type="protein sequence ID" value="PHM66437.1"/>
    <property type="molecule type" value="Genomic_DNA"/>
</dbReference>
<proteinExistence type="predicted"/>
<evidence type="ECO:0000313" key="3">
    <source>
        <dbReference type="Proteomes" id="UP000222366"/>
    </source>
</evidence>
<reference evidence="2 3" key="1">
    <citation type="journal article" date="2017" name="Nat. Microbiol.">
        <title>Natural product diversity associated with the nematode symbionts Photorhabdus and Xenorhabdus.</title>
        <authorList>
            <person name="Tobias N.J."/>
            <person name="Wolff H."/>
            <person name="Djahanschiri B."/>
            <person name="Grundmann F."/>
            <person name="Kronenwerth M."/>
            <person name="Shi Y.M."/>
            <person name="Simonyi S."/>
            <person name="Grun P."/>
            <person name="Shapiro-Ilan D."/>
            <person name="Pidot S.J."/>
            <person name="Stinear T.P."/>
            <person name="Ebersberger I."/>
            <person name="Bode H.B."/>
        </authorList>
    </citation>
    <scope>NUCLEOTIDE SEQUENCE [LARGE SCALE GENOMIC DNA]</scope>
    <source>
        <strain evidence="2 3">DSM 17904</strain>
    </source>
</reference>
<evidence type="ECO:0000313" key="2">
    <source>
        <dbReference type="EMBL" id="PHM66437.1"/>
    </source>
</evidence>
<keyword evidence="3" id="KW-1185">Reference proteome</keyword>
<comment type="caution">
    <text evidence="2">The sequence shown here is derived from an EMBL/GenBank/DDBJ whole genome shotgun (WGS) entry which is preliminary data.</text>
</comment>
<organism evidence="2 3">
    <name type="scientific">Xenorhabdus stockiae</name>
    <dbReference type="NCBI Taxonomy" id="351614"/>
    <lineage>
        <taxon>Bacteria</taxon>
        <taxon>Pseudomonadati</taxon>
        <taxon>Pseudomonadota</taxon>
        <taxon>Gammaproteobacteria</taxon>
        <taxon>Enterobacterales</taxon>
        <taxon>Morganellaceae</taxon>
        <taxon>Xenorhabdus</taxon>
    </lineage>
</organism>
<gene>
    <name evidence="2" type="ORF">Xsto_01040</name>
</gene>
<dbReference type="Proteomes" id="UP000222366">
    <property type="component" value="Unassembled WGS sequence"/>
</dbReference>
<accession>A0A2D0KT99</accession>